<dbReference type="AlphaFoldDB" id="A0A1Y1WUD4"/>
<dbReference type="EMBL" id="MCFG01000266">
    <property type="protein sequence ID" value="ORX77062.1"/>
    <property type="molecule type" value="Genomic_DNA"/>
</dbReference>
<proteinExistence type="predicted"/>
<sequence>MNSNKSIKAKTYKMYNFENSRNYLKLNLEFPEYSKGFKWILGVRCGYKIDTRRIDHWFINCFLFKNLRINYFSDLDRNFFYFLDSLFNSLVVTSNNASLDDRINNIVKGYKSSNNIRINRISIIDILGNRKIVNRYRIYIFLIGGREYGFNERNNCPYKMEWECLFKCQTESGTYSKSPFLLRFSHWIFNCKAFEQNRIQFLITLMTLFFKFALTIENKSMEISIDSDKKL</sequence>
<gene>
    <name evidence="1" type="ORF">BCR32DRAFT_283566</name>
</gene>
<dbReference type="Proteomes" id="UP000193944">
    <property type="component" value="Unassembled WGS sequence"/>
</dbReference>
<reference evidence="1 2" key="2">
    <citation type="submission" date="2016-08" db="EMBL/GenBank/DDBJ databases">
        <title>Pervasive Adenine N6-methylation of Active Genes in Fungi.</title>
        <authorList>
            <consortium name="DOE Joint Genome Institute"/>
            <person name="Mondo S.J."/>
            <person name="Dannebaum R.O."/>
            <person name="Kuo R.C."/>
            <person name="Labutti K."/>
            <person name="Haridas S."/>
            <person name="Kuo A."/>
            <person name="Salamov A."/>
            <person name="Ahrendt S.R."/>
            <person name="Lipzen A."/>
            <person name="Sullivan W."/>
            <person name="Andreopoulos W.B."/>
            <person name="Clum A."/>
            <person name="Lindquist E."/>
            <person name="Daum C."/>
            <person name="Ramamoorthy G.K."/>
            <person name="Gryganskyi A."/>
            <person name="Culley D."/>
            <person name="Magnuson J.K."/>
            <person name="James T.Y."/>
            <person name="O'Malley M.A."/>
            <person name="Stajich J.E."/>
            <person name="Spatafora J.W."/>
            <person name="Visel A."/>
            <person name="Grigoriev I.V."/>
        </authorList>
    </citation>
    <scope>NUCLEOTIDE SEQUENCE [LARGE SCALE GENOMIC DNA]</scope>
    <source>
        <strain evidence="1 2">S4</strain>
    </source>
</reference>
<evidence type="ECO:0000313" key="1">
    <source>
        <dbReference type="EMBL" id="ORX77062.1"/>
    </source>
</evidence>
<name>A0A1Y1WUD4_9FUNG</name>
<protein>
    <submittedName>
        <fullName evidence="1">Uncharacterized protein</fullName>
    </submittedName>
</protein>
<organism evidence="1 2">
    <name type="scientific">Anaeromyces robustus</name>
    <dbReference type="NCBI Taxonomy" id="1754192"/>
    <lineage>
        <taxon>Eukaryota</taxon>
        <taxon>Fungi</taxon>
        <taxon>Fungi incertae sedis</taxon>
        <taxon>Chytridiomycota</taxon>
        <taxon>Chytridiomycota incertae sedis</taxon>
        <taxon>Neocallimastigomycetes</taxon>
        <taxon>Neocallimastigales</taxon>
        <taxon>Neocallimastigaceae</taxon>
        <taxon>Anaeromyces</taxon>
    </lineage>
</organism>
<evidence type="ECO:0000313" key="2">
    <source>
        <dbReference type="Proteomes" id="UP000193944"/>
    </source>
</evidence>
<comment type="caution">
    <text evidence="1">The sequence shown here is derived from an EMBL/GenBank/DDBJ whole genome shotgun (WGS) entry which is preliminary data.</text>
</comment>
<accession>A0A1Y1WUD4</accession>
<reference evidence="1 2" key="1">
    <citation type="submission" date="2016-08" db="EMBL/GenBank/DDBJ databases">
        <title>A Parts List for Fungal Cellulosomes Revealed by Comparative Genomics.</title>
        <authorList>
            <consortium name="DOE Joint Genome Institute"/>
            <person name="Haitjema C.H."/>
            <person name="Gilmore S.P."/>
            <person name="Henske J.K."/>
            <person name="Solomon K.V."/>
            <person name="De Groot R."/>
            <person name="Kuo A."/>
            <person name="Mondo S.J."/>
            <person name="Salamov A.A."/>
            <person name="Labutti K."/>
            <person name="Zhao Z."/>
            <person name="Chiniquy J."/>
            <person name="Barry K."/>
            <person name="Brewer H.M."/>
            <person name="Purvine S.O."/>
            <person name="Wright A.T."/>
            <person name="Boxma B."/>
            <person name="Van Alen T."/>
            <person name="Hackstein J.H."/>
            <person name="Baker S.E."/>
            <person name="Grigoriev I.V."/>
            <person name="O'Malley M.A."/>
        </authorList>
    </citation>
    <scope>NUCLEOTIDE SEQUENCE [LARGE SCALE GENOMIC DNA]</scope>
    <source>
        <strain evidence="1 2">S4</strain>
    </source>
</reference>
<keyword evidence="2" id="KW-1185">Reference proteome</keyword>